<proteinExistence type="predicted"/>
<organism evidence="1">
    <name type="scientific">Arundo donax</name>
    <name type="common">Giant reed</name>
    <name type="synonym">Donax arundinaceus</name>
    <dbReference type="NCBI Taxonomy" id="35708"/>
    <lineage>
        <taxon>Eukaryota</taxon>
        <taxon>Viridiplantae</taxon>
        <taxon>Streptophyta</taxon>
        <taxon>Embryophyta</taxon>
        <taxon>Tracheophyta</taxon>
        <taxon>Spermatophyta</taxon>
        <taxon>Magnoliopsida</taxon>
        <taxon>Liliopsida</taxon>
        <taxon>Poales</taxon>
        <taxon>Poaceae</taxon>
        <taxon>PACMAD clade</taxon>
        <taxon>Arundinoideae</taxon>
        <taxon>Arundineae</taxon>
        <taxon>Arundo</taxon>
    </lineage>
</organism>
<accession>A0A0A8XPX2</accession>
<reference evidence="1" key="2">
    <citation type="journal article" date="2015" name="Data Brief">
        <title>Shoot transcriptome of the giant reed, Arundo donax.</title>
        <authorList>
            <person name="Barrero R.A."/>
            <person name="Guerrero F.D."/>
            <person name="Moolhuijzen P."/>
            <person name="Goolsby J.A."/>
            <person name="Tidwell J."/>
            <person name="Bellgard S.E."/>
            <person name="Bellgard M.I."/>
        </authorList>
    </citation>
    <scope>NUCLEOTIDE SEQUENCE</scope>
    <source>
        <tissue evidence="1">Shoot tissue taken approximately 20 cm above the soil surface</tissue>
    </source>
</reference>
<protein>
    <submittedName>
        <fullName evidence="1">Uncharacterized protein</fullName>
    </submittedName>
</protein>
<reference evidence="1" key="1">
    <citation type="submission" date="2014-09" db="EMBL/GenBank/DDBJ databases">
        <authorList>
            <person name="Magalhaes I.L.F."/>
            <person name="Oliveira U."/>
            <person name="Santos F.R."/>
            <person name="Vidigal T.H.D.A."/>
            <person name="Brescovit A.D."/>
            <person name="Santos A.J."/>
        </authorList>
    </citation>
    <scope>NUCLEOTIDE SEQUENCE</scope>
    <source>
        <tissue evidence="1">Shoot tissue taken approximately 20 cm above the soil surface</tissue>
    </source>
</reference>
<name>A0A0A8XPX2_ARUDO</name>
<evidence type="ECO:0000313" key="1">
    <source>
        <dbReference type="EMBL" id="JAD14673.1"/>
    </source>
</evidence>
<sequence length="44" mass="5023">MHSSVVMLYADPLMHCWISAVRCMTYVNTYHYLACMPGAACYDC</sequence>
<dbReference type="AlphaFoldDB" id="A0A0A8XPX2"/>
<dbReference type="EMBL" id="GBRH01283222">
    <property type="protein sequence ID" value="JAD14673.1"/>
    <property type="molecule type" value="Transcribed_RNA"/>
</dbReference>